<evidence type="ECO:0000259" key="2">
    <source>
        <dbReference type="Pfam" id="PF13409"/>
    </source>
</evidence>
<keyword evidence="5" id="KW-1185">Reference proteome</keyword>
<dbReference type="CDD" id="cd03038">
    <property type="entry name" value="GST_N_etherase_LigE"/>
    <property type="match status" value="1"/>
</dbReference>
<dbReference type="EMBL" id="ML977575">
    <property type="protein sequence ID" value="KAF2002829.1"/>
    <property type="molecule type" value="Genomic_DNA"/>
</dbReference>
<dbReference type="Proteomes" id="UP000799779">
    <property type="component" value="Unassembled WGS sequence"/>
</dbReference>
<evidence type="ECO:0000313" key="5">
    <source>
        <dbReference type="Proteomes" id="UP000799779"/>
    </source>
</evidence>
<sequence length="240" mass="28002">MTVILYDIPSKDGTPWSLNPWKTRMILNYKNIDYKTQWLEYPDIIPTLKSVGLAPNNPEDVGYGGDYTIPAIRFENGEHMMDSWKIVFELEKQYPEPPLQLQSPVVDQVRDHMKKILIAIQANTHPITPNVLSTESKEFFQIVREEDWGMPLTQLLEEKGGELPWKNVEAPAKVMADWLKKHDGPFFLGSIVSYADFIFVSFLYYLKELDEVKMFERFVALDDVFVKLYDASTEWLMKRD</sequence>
<dbReference type="InterPro" id="IPR036249">
    <property type="entry name" value="Thioredoxin-like_sf"/>
</dbReference>
<dbReference type="Gene3D" id="3.40.30.10">
    <property type="entry name" value="Glutaredoxin"/>
    <property type="match status" value="1"/>
</dbReference>
<dbReference type="Gene3D" id="1.20.1050.10">
    <property type="match status" value="1"/>
</dbReference>
<evidence type="ECO:0000259" key="3">
    <source>
        <dbReference type="Pfam" id="PF22041"/>
    </source>
</evidence>
<name>A0A6A5WPZ6_9PLEO</name>
<keyword evidence="1" id="KW-1133">Transmembrane helix</keyword>
<dbReference type="AlphaFoldDB" id="A0A6A5WPZ6"/>
<feature type="domain" description="Glutathione S-transferase UstS-like C-terminal" evidence="3">
    <location>
        <begin position="116"/>
        <end position="211"/>
    </location>
</feature>
<dbReference type="InterPro" id="IPR054416">
    <property type="entry name" value="GST_UstS-like_C"/>
</dbReference>
<dbReference type="OrthoDB" id="4951845at2759"/>
<reference evidence="4" key="1">
    <citation type="journal article" date="2020" name="Stud. Mycol.">
        <title>101 Dothideomycetes genomes: a test case for predicting lifestyles and emergence of pathogens.</title>
        <authorList>
            <person name="Haridas S."/>
            <person name="Albert R."/>
            <person name="Binder M."/>
            <person name="Bloem J."/>
            <person name="Labutti K."/>
            <person name="Salamov A."/>
            <person name="Andreopoulos B."/>
            <person name="Baker S."/>
            <person name="Barry K."/>
            <person name="Bills G."/>
            <person name="Bluhm B."/>
            <person name="Cannon C."/>
            <person name="Castanera R."/>
            <person name="Culley D."/>
            <person name="Daum C."/>
            <person name="Ezra D."/>
            <person name="Gonzalez J."/>
            <person name="Henrissat B."/>
            <person name="Kuo A."/>
            <person name="Liang C."/>
            <person name="Lipzen A."/>
            <person name="Lutzoni F."/>
            <person name="Magnuson J."/>
            <person name="Mondo S."/>
            <person name="Nolan M."/>
            <person name="Ohm R."/>
            <person name="Pangilinan J."/>
            <person name="Park H.-J."/>
            <person name="Ramirez L."/>
            <person name="Alfaro M."/>
            <person name="Sun H."/>
            <person name="Tritt A."/>
            <person name="Yoshinaga Y."/>
            <person name="Zwiers L.-H."/>
            <person name="Turgeon B."/>
            <person name="Goodwin S."/>
            <person name="Spatafora J."/>
            <person name="Crous P."/>
            <person name="Grigoriev I."/>
        </authorList>
    </citation>
    <scope>NUCLEOTIDE SEQUENCE</scope>
    <source>
        <strain evidence="4">CBS 123094</strain>
    </source>
</reference>
<keyword evidence="1" id="KW-0812">Transmembrane</keyword>
<evidence type="ECO:0000256" key="1">
    <source>
        <dbReference type="SAM" id="Phobius"/>
    </source>
</evidence>
<feature type="transmembrane region" description="Helical" evidence="1">
    <location>
        <begin position="186"/>
        <end position="206"/>
    </location>
</feature>
<proteinExistence type="predicted"/>
<dbReference type="Pfam" id="PF13409">
    <property type="entry name" value="GST_N_2"/>
    <property type="match status" value="1"/>
</dbReference>
<keyword evidence="1" id="KW-0472">Membrane</keyword>
<protein>
    <submittedName>
        <fullName evidence="4">Glutathione S-transferas-like protein</fullName>
    </submittedName>
</protein>
<dbReference type="SUPFAM" id="SSF52833">
    <property type="entry name" value="Thioredoxin-like"/>
    <property type="match status" value="1"/>
</dbReference>
<dbReference type="InterPro" id="IPR036282">
    <property type="entry name" value="Glutathione-S-Trfase_C_sf"/>
</dbReference>
<evidence type="ECO:0000313" key="4">
    <source>
        <dbReference type="EMBL" id="KAF2002829.1"/>
    </source>
</evidence>
<dbReference type="Pfam" id="PF22041">
    <property type="entry name" value="GST_C_7"/>
    <property type="match status" value="1"/>
</dbReference>
<accession>A0A6A5WPZ6</accession>
<dbReference type="SUPFAM" id="SSF47616">
    <property type="entry name" value="GST C-terminal domain-like"/>
    <property type="match status" value="1"/>
</dbReference>
<gene>
    <name evidence="4" type="ORF">P154DRAFT_618221</name>
</gene>
<dbReference type="InterPro" id="IPR004045">
    <property type="entry name" value="Glutathione_S-Trfase_N"/>
</dbReference>
<feature type="domain" description="GST N-terminal" evidence="2">
    <location>
        <begin position="16"/>
        <end position="93"/>
    </location>
</feature>
<organism evidence="4 5">
    <name type="scientific">Amniculicola lignicola CBS 123094</name>
    <dbReference type="NCBI Taxonomy" id="1392246"/>
    <lineage>
        <taxon>Eukaryota</taxon>
        <taxon>Fungi</taxon>
        <taxon>Dikarya</taxon>
        <taxon>Ascomycota</taxon>
        <taxon>Pezizomycotina</taxon>
        <taxon>Dothideomycetes</taxon>
        <taxon>Pleosporomycetidae</taxon>
        <taxon>Pleosporales</taxon>
        <taxon>Amniculicolaceae</taxon>
        <taxon>Amniculicola</taxon>
    </lineage>
</organism>